<dbReference type="InterPro" id="IPR020568">
    <property type="entry name" value="Ribosomal_Su5_D2-typ_SF"/>
</dbReference>
<dbReference type="InterPro" id="IPR027408">
    <property type="entry name" value="PNPase/RNase_PH_dom_sf"/>
</dbReference>
<dbReference type="GO" id="GO:0034475">
    <property type="term" value="P:U4 snRNA 3'-end processing"/>
    <property type="evidence" value="ECO:0007669"/>
    <property type="project" value="TreeGrafter"/>
</dbReference>
<keyword evidence="5" id="KW-0539">Nucleus</keyword>
<dbReference type="Proteomes" id="UP000759537">
    <property type="component" value="Unassembled WGS sequence"/>
</dbReference>
<evidence type="ECO:0000256" key="5">
    <source>
        <dbReference type="ARBA" id="ARBA00023242"/>
    </source>
</evidence>
<keyword evidence="9" id="KW-1185">Reference proteome</keyword>
<comment type="caution">
    <text evidence="8">The sequence shown here is derived from an EMBL/GenBank/DDBJ whole genome shotgun (WGS) entry which is preliminary data.</text>
</comment>
<evidence type="ECO:0000313" key="8">
    <source>
        <dbReference type="EMBL" id="KAF8469264.1"/>
    </source>
</evidence>
<dbReference type="SUPFAM" id="SSF54211">
    <property type="entry name" value="Ribosomal protein S5 domain 2-like"/>
    <property type="match status" value="1"/>
</dbReference>
<dbReference type="GO" id="GO:0071051">
    <property type="term" value="P:poly(A)-dependent snoRNA 3'-end processing"/>
    <property type="evidence" value="ECO:0007669"/>
    <property type="project" value="TreeGrafter"/>
</dbReference>
<evidence type="ECO:0000313" key="9">
    <source>
        <dbReference type="Proteomes" id="UP000759537"/>
    </source>
</evidence>
<feature type="non-terminal residue" evidence="8">
    <location>
        <position position="1"/>
    </location>
</feature>
<dbReference type="Pfam" id="PF01138">
    <property type="entry name" value="RNase_PH"/>
    <property type="match status" value="1"/>
</dbReference>
<comment type="subcellular location">
    <subcellularLocation>
        <location evidence="1">Nucleus</location>
    </subcellularLocation>
</comment>
<dbReference type="CDD" id="cd11372">
    <property type="entry name" value="RNase_PH_RRP46"/>
    <property type="match status" value="1"/>
</dbReference>
<dbReference type="GO" id="GO:0005730">
    <property type="term" value="C:nucleolus"/>
    <property type="evidence" value="ECO:0007669"/>
    <property type="project" value="TreeGrafter"/>
</dbReference>
<evidence type="ECO:0000256" key="6">
    <source>
        <dbReference type="SAM" id="MobiDB-lite"/>
    </source>
</evidence>
<dbReference type="GO" id="GO:0005840">
    <property type="term" value="C:ribosome"/>
    <property type="evidence" value="ECO:0007669"/>
    <property type="project" value="UniProtKB-KW"/>
</dbReference>
<dbReference type="GO" id="GO:0016075">
    <property type="term" value="P:rRNA catabolic process"/>
    <property type="evidence" value="ECO:0007669"/>
    <property type="project" value="TreeGrafter"/>
</dbReference>
<protein>
    <submittedName>
        <fullName evidence="8">Ribosomal protein S5 domain 2-type protein</fullName>
    </submittedName>
</protein>
<evidence type="ECO:0000256" key="2">
    <source>
        <dbReference type="ARBA" id="ARBA00006678"/>
    </source>
</evidence>
<name>A0A9P5MPH2_9AGAM</name>
<organism evidence="8 9">
    <name type="scientific">Russula ochroleuca</name>
    <dbReference type="NCBI Taxonomy" id="152965"/>
    <lineage>
        <taxon>Eukaryota</taxon>
        <taxon>Fungi</taxon>
        <taxon>Dikarya</taxon>
        <taxon>Basidiomycota</taxon>
        <taxon>Agaricomycotina</taxon>
        <taxon>Agaricomycetes</taxon>
        <taxon>Russulales</taxon>
        <taxon>Russulaceae</taxon>
        <taxon>Russula</taxon>
    </lineage>
</organism>
<proteinExistence type="inferred from homology"/>
<dbReference type="InterPro" id="IPR050080">
    <property type="entry name" value="RNase_PH"/>
</dbReference>
<accession>A0A9P5MPH2</accession>
<dbReference type="OrthoDB" id="27298at2759"/>
<dbReference type="GO" id="GO:0003723">
    <property type="term" value="F:RNA binding"/>
    <property type="evidence" value="ECO:0007669"/>
    <property type="project" value="TreeGrafter"/>
</dbReference>
<evidence type="ECO:0000256" key="3">
    <source>
        <dbReference type="ARBA" id="ARBA00022552"/>
    </source>
</evidence>
<reference evidence="8" key="1">
    <citation type="submission" date="2019-10" db="EMBL/GenBank/DDBJ databases">
        <authorList>
            <consortium name="DOE Joint Genome Institute"/>
            <person name="Kuo A."/>
            <person name="Miyauchi S."/>
            <person name="Kiss E."/>
            <person name="Drula E."/>
            <person name="Kohler A."/>
            <person name="Sanchez-Garcia M."/>
            <person name="Andreopoulos B."/>
            <person name="Barry K.W."/>
            <person name="Bonito G."/>
            <person name="Buee M."/>
            <person name="Carver A."/>
            <person name="Chen C."/>
            <person name="Cichocki N."/>
            <person name="Clum A."/>
            <person name="Culley D."/>
            <person name="Crous P.W."/>
            <person name="Fauchery L."/>
            <person name="Girlanda M."/>
            <person name="Hayes R."/>
            <person name="Keri Z."/>
            <person name="LaButti K."/>
            <person name="Lipzen A."/>
            <person name="Lombard V."/>
            <person name="Magnuson J."/>
            <person name="Maillard F."/>
            <person name="Morin E."/>
            <person name="Murat C."/>
            <person name="Nolan M."/>
            <person name="Ohm R."/>
            <person name="Pangilinan J."/>
            <person name="Pereira M."/>
            <person name="Perotto S."/>
            <person name="Peter M."/>
            <person name="Riley R."/>
            <person name="Sitrit Y."/>
            <person name="Stielow B."/>
            <person name="Szollosi G."/>
            <person name="Zifcakova L."/>
            <person name="Stursova M."/>
            <person name="Spatafora J.W."/>
            <person name="Tedersoo L."/>
            <person name="Vaario L.-M."/>
            <person name="Yamada A."/>
            <person name="Yan M."/>
            <person name="Wang P."/>
            <person name="Xu J."/>
            <person name="Bruns T."/>
            <person name="Baldrian P."/>
            <person name="Vilgalys R."/>
            <person name="Henrissat B."/>
            <person name="Grigoriev I.V."/>
            <person name="Hibbett D."/>
            <person name="Nagy L.G."/>
            <person name="Martin F.M."/>
        </authorList>
    </citation>
    <scope>NUCLEOTIDE SEQUENCE</scope>
    <source>
        <strain evidence="8">Prilba</strain>
    </source>
</reference>
<dbReference type="Gene3D" id="3.30.230.70">
    <property type="entry name" value="GHMP Kinase, N-terminal domain"/>
    <property type="match status" value="1"/>
</dbReference>
<reference evidence="8" key="2">
    <citation type="journal article" date="2020" name="Nat. Commun.">
        <title>Large-scale genome sequencing of mycorrhizal fungi provides insights into the early evolution of symbiotic traits.</title>
        <authorList>
            <person name="Miyauchi S."/>
            <person name="Kiss E."/>
            <person name="Kuo A."/>
            <person name="Drula E."/>
            <person name="Kohler A."/>
            <person name="Sanchez-Garcia M."/>
            <person name="Morin E."/>
            <person name="Andreopoulos B."/>
            <person name="Barry K.W."/>
            <person name="Bonito G."/>
            <person name="Buee M."/>
            <person name="Carver A."/>
            <person name="Chen C."/>
            <person name="Cichocki N."/>
            <person name="Clum A."/>
            <person name="Culley D."/>
            <person name="Crous P.W."/>
            <person name="Fauchery L."/>
            <person name="Girlanda M."/>
            <person name="Hayes R.D."/>
            <person name="Keri Z."/>
            <person name="LaButti K."/>
            <person name="Lipzen A."/>
            <person name="Lombard V."/>
            <person name="Magnuson J."/>
            <person name="Maillard F."/>
            <person name="Murat C."/>
            <person name="Nolan M."/>
            <person name="Ohm R.A."/>
            <person name="Pangilinan J."/>
            <person name="Pereira M.F."/>
            <person name="Perotto S."/>
            <person name="Peter M."/>
            <person name="Pfister S."/>
            <person name="Riley R."/>
            <person name="Sitrit Y."/>
            <person name="Stielow J.B."/>
            <person name="Szollosi G."/>
            <person name="Zifcakova L."/>
            <person name="Stursova M."/>
            <person name="Spatafora J.W."/>
            <person name="Tedersoo L."/>
            <person name="Vaario L.M."/>
            <person name="Yamada A."/>
            <person name="Yan M."/>
            <person name="Wang P."/>
            <person name="Xu J."/>
            <person name="Bruns T."/>
            <person name="Baldrian P."/>
            <person name="Vilgalys R."/>
            <person name="Dunand C."/>
            <person name="Henrissat B."/>
            <person name="Grigoriev I.V."/>
            <person name="Hibbett D."/>
            <person name="Nagy L.G."/>
            <person name="Martin F.M."/>
        </authorList>
    </citation>
    <scope>NUCLEOTIDE SEQUENCE</scope>
    <source>
        <strain evidence="8">Prilba</strain>
    </source>
</reference>
<evidence type="ECO:0000259" key="7">
    <source>
        <dbReference type="Pfam" id="PF01138"/>
    </source>
</evidence>
<dbReference type="InterPro" id="IPR001247">
    <property type="entry name" value="ExoRNase_PH_dom1"/>
</dbReference>
<dbReference type="GO" id="GO:0006364">
    <property type="term" value="P:rRNA processing"/>
    <property type="evidence" value="ECO:0007669"/>
    <property type="project" value="UniProtKB-KW"/>
</dbReference>
<dbReference type="EMBL" id="WHVB01000029">
    <property type="protein sequence ID" value="KAF8469264.1"/>
    <property type="molecule type" value="Genomic_DNA"/>
</dbReference>
<keyword evidence="8" id="KW-0689">Ribosomal protein</keyword>
<keyword evidence="4" id="KW-0271">Exosome</keyword>
<keyword evidence="8" id="KW-0687">Ribonucleoprotein</keyword>
<dbReference type="PANTHER" id="PTHR11953:SF1">
    <property type="entry name" value="EXOSOME COMPLEX COMPONENT RRP46"/>
    <property type="match status" value="1"/>
</dbReference>
<evidence type="ECO:0000256" key="1">
    <source>
        <dbReference type="ARBA" id="ARBA00004123"/>
    </source>
</evidence>
<feature type="region of interest" description="Disordered" evidence="6">
    <location>
        <begin position="266"/>
        <end position="288"/>
    </location>
</feature>
<feature type="compositionally biased region" description="Basic and acidic residues" evidence="6">
    <location>
        <begin position="271"/>
        <end position="288"/>
    </location>
</feature>
<dbReference type="PANTHER" id="PTHR11953">
    <property type="entry name" value="EXOSOME COMPLEX COMPONENT"/>
    <property type="match status" value="1"/>
</dbReference>
<comment type="similarity">
    <text evidence="2">Belongs to the RNase PH family.</text>
</comment>
<gene>
    <name evidence="8" type="ORF">DFH94DRAFT_774144</name>
</gene>
<feature type="domain" description="Exoribonuclease phosphorolytic" evidence="7">
    <location>
        <begin position="14"/>
        <end position="137"/>
    </location>
</feature>
<keyword evidence="3" id="KW-0698">rRNA processing</keyword>
<dbReference type="GO" id="GO:0071028">
    <property type="term" value="P:nuclear mRNA surveillance"/>
    <property type="evidence" value="ECO:0007669"/>
    <property type="project" value="TreeGrafter"/>
</dbReference>
<dbReference type="GO" id="GO:0000177">
    <property type="term" value="C:cytoplasmic exosome (RNase complex)"/>
    <property type="evidence" value="ECO:0007669"/>
    <property type="project" value="TreeGrafter"/>
</dbReference>
<sequence>MPFSRADGRGNDDIRPLRIVYERLDRVDGSARFGFGETQSLASVSGPIEVRFAAEQPSKATVEVNVRPLSSLPGTESKALSTSLRGLLSPSIILSRNPRTLIQLVIQCLTPSSTEGFSPSLIAACINASSLALLNAGSIPMSSVVCAVAVSRLRSATEDDASALVLDPSEAEFLETVGCGCFAFSFATAINGSQQSQDSPAGRLVWTNWHAKDGVFDDEEFARAQALGFVGAELVWRAVKLSVPQMDGSPSLPALGQLSADVMENVAQSDTDLKSSDQEESDDVKVEI</sequence>
<dbReference type="AlphaFoldDB" id="A0A9P5MPH2"/>
<evidence type="ECO:0000256" key="4">
    <source>
        <dbReference type="ARBA" id="ARBA00022835"/>
    </source>
</evidence>
<dbReference type="GO" id="GO:0000176">
    <property type="term" value="C:nuclear exosome (RNase complex)"/>
    <property type="evidence" value="ECO:0007669"/>
    <property type="project" value="UniProtKB-ARBA"/>
</dbReference>